<dbReference type="EMBL" id="ML178842">
    <property type="protein sequence ID" value="TFK98138.1"/>
    <property type="molecule type" value="Genomic_DNA"/>
</dbReference>
<evidence type="ECO:0000313" key="4">
    <source>
        <dbReference type="Proteomes" id="UP000305067"/>
    </source>
</evidence>
<keyword evidence="2" id="KW-0472">Membrane</keyword>
<keyword evidence="2" id="KW-0812">Transmembrane</keyword>
<name>A0A5C3QD93_9AGAR</name>
<accession>A0A5C3QD93</accession>
<feature type="transmembrane region" description="Helical" evidence="2">
    <location>
        <begin position="152"/>
        <end position="172"/>
    </location>
</feature>
<gene>
    <name evidence="3" type="ORF">BDV98DRAFT_658230</name>
</gene>
<keyword evidence="2" id="KW-1133">Transmembrane helix</keyword>
<dbReference type="Proteomes" id="UP000305067">
    <property type="component" value="Unassembled WGS sequence"/>
</dbReference>
<evidence type="ECO:0000256" key="2">
    <source>
        <dbReference type="SAM" id="Phobius"/>
    </source>
</evidence>
<dbReference type="AlphaFoldDB" id="A0A5C3QD93"/>
<protein>
    <submittedName>
        <fullName evidence="3">Uncharacterized protein</fullName>
    </submittedName>
</protein>
<proteinExistence type="predicted"/>
<feature type="compositionally biased region" description="Polar residues" evidence="1">
    <location>
        <begin position="812"/>
        <end position="826"/>
    </location>
</feature>
<keyword evidence="4" id="KW-1185">Reference proteome</keyword>
<evidence type="ECO:0000313" key="3">
    <source>
        <dbReference type="EMBL" id="TFK98138.1"/>
    </source>
</evidence>
<feature type="region of interest" description="Disordered" evidence="1">
    <location>
        <begin position="805"/>
        <end position="827"/>
    </location>
</feature>
<sequence length="1070" mass="117954">MSSPDVLEDPTRMGAELSLTISLLGQFLRTTVGLLLGELALYGVYADRVKHPQTDFAQQGKAKKDSARLLACICSSLDVLRCHDPLDPGCDRTEKDARDGSDRRSGSILACDSQRLSVVQVWLSSSTFIINDILTSWRALAIWGPARRKSRLALAFSLYFLVLVSTALWAAYAGIFTHRIIKGIFAHSHPDFVFRERRFNLLATDMIAYAVYGYIRSQPEGFLGSGKRALRSTRGVMVLVLTPTQLRGESKVAGLDKAIKRLRARRKQIRRVLRQHRPFLAAVHRLPDEVFLLIFEEASGRFDGIQLYEVEEHVVAPWRLSARVQAQVDRARSSPMQLTLHLTDDASHSMTGFTPRAIATRALSLVLPKCSTANARTPAPVDGQEVHLPNLLELKLSLLNVEILNYVPQGPVAIQLLRRLRAPKLDSLRLTHPQSNDDLLVALNFVMASRRLPSGHTITSLDIDGLVPLLKQLPLLQHFGISTDLVDDMEPRMIFNVVALLVALQWTLATNHPIEDAQDIFFRDVVMDSRLFNSMIESRAGQNMLEMVLISEADPSLAGRLDRYFSWVYSKHLVVVQVWLLGSVDTGLLVKIHSHIDVGVPGFSSNWIKAFWASYAGIYTYRLLKGIFAYDGTAVSPGNPDPTGILILVSSFASIASNLVATGMIAYAVYTRKSKPKLSVFDLQWVSSKPDPRLEIPKLRNSSFAPSSWSHGSGVSHGIWIAVRRSTDSTNGSQPLRHPVCSPKLPPEAGVAFGIMSSIVTAMYPPALILIVNHGLSIANDVQEPLDFEDKEGGRVRRGVETVERNGGGTVSNAWEENGTGSSSDAMSVVGADQPEITDNAGDTGKGLAGKPVILGGYKFHAASAQKWAERLIPKLRDAPPPLSVKKIGPDTQRAHTMLSWIEKIGKHCLKKYKYCVHFIPSLTPASILNFGSGSGLFTTKIRSARADEDIGKIGKQHVEDEVEDKAMKAIFGLSRLELGVRGDLSMQHASRHFNEGESHGLGYGRTAVYGRVVLVISSNNQTVSYVRVTRELLAVADCENMYCVGWEFGISDRGRRPYGYPSSRSALIR</sequence>
<organism evidence="3 4">
    <name type="scientific">Pterulicium gracile</name>
    <dbReference type="NCBI Taxonomy" id="1884261"/>
    <lineage>
        <taxon>Eukaryota</taxon>
        <taxon>Fungi</taxon>
        <taxon>Dikarya</taxon>
        <taxon>Basidiomycota</taxon>
        <taxon>Agaricomycotina</taxon>
        <taxon>Agaricomycetes</taxon>
        <taxon>Agaricomycetidae</taxon>
        <taxon>Agaricales</taxon>
        <taxon>Pleurotineae</taxon>
        <taxon>Pterulaceae</taxon>
        <taxon>Pterulicium</taxon>
    </lineage>
</organism>
<evidence type="ECO:0000256" key="1">
    <source>
        <dbReference type="SAM" id="MobiDB-lite"/>
    </source>
</evidence>
<feature type="transmembrane region" description="Helical" evidence="2">
    <location>
        <begin position="20"/>
        <end position="45"/>
    </location>
</feature>
<reference evidence="3 4" key="1">
    <citation type="journal article" date="2019" name="Nat. Ecol. Evol.">
        <title>Megaphylogeny resolves global patterns of mushroom evolution.</title>
        <authorList>
            <person name="Varga T."/>
            <person name="Krizsan K."/>
            <person name="Foldi C."/>
            <person name="Dima B."/>
            <person name="Sanchez-Garcia M."/>
            <person name="Sanchez-Ramirez S."/>
            <person name="Szollosi G.J."/>
            <person name="Szarkandi J.G."/>
            <person name="Papp V."/>
            <person name="Albert L."/>
            <person name="Andreopoulos W."/>
            <person name="Angelini C."/>
            <person name="Antonin V."/>
            <person name="Barry K.W."/>
            <person name="Bougher N.L."/>
            <person name="Buchanan P."/>
            <person name="Buyck B."/>
            <person name="Bense V."/>
            <person name="Catcheside P."/>
            <person name="Chovatia M."/>
            <person name="Cooper J."/>
            <person name="Damon W."/>
            <person name="Desjardin D."/>
            <person name="Finy P."/>
            <person name="Geml J."/>
            <person name="Haridas S."/>
            <person name="Hughes K."/>
            <person name="Justo A."/>
            <person name="Karasinski D."/>
            <person name="Kautmanova I."/>
            <person name="Kiss B."/>
            <person name="Kocsube S."/>
            <person name="Kotiranta H."/>
            <person name="LaButti K.M."/>
            <person name="Lechner B.E."/>
            <person name="Liimatainen K."/>
            <person name="Lipzen A."/>
            <person name="Lukacs Z."/>
            <person name="Mihaltcheva S."/>
            <person name="Morgado L.N."/>
            <person name="Niskanen T."/>
            <person name="Noordeloos M.E."/>
            <person name="Ohm R.A."/>
            <person name="Ortiz-Santana B."/>
            <person name="Ovrebo C."/>
            <person name="Racz N."/>
            <person name="Riley R."/>
            <person name="Savchenko A."/>
            <person name="Shiryaev A."/>
            <person name="Soop K."/>
            <person name="Spirin V."/>
            <person name="Szebenyi C."/>
            <person name="Tomsovsky M."/>
            <person name="Tulloss R.E."/>
            <person name="Uehling J."/>
            <person name="Grigoriev I.V."/>
            <person name="Vagvolgyi C."/>
            <person name="Papp T."/>
            <person name="Martin F.M."/>
            <person name="Miettinen O."/>
            <person name="Hibbett D.S."/>
            <person name="Nagy L.G."/>
        </authorList>
    </citation>
    <scope>NUCLEOTIDE SEQUENCE [LARGE SCALE GENOMIC DNA]</scope>
    <source>
        <strain evidence="3 4">CBS 309.79</strain>
    </source>
</reference>